<feature type="region of interest" description="Disordered" evidence="5">
    <location>
        <begin position="348"/>
        <end position="390"/>
    </location>
</feature>
<evidence type="ECO:0000256" key="3">
    <source>
        <dbReference type="ARBA" id="ARBA00023098"/>
    </source>
</evidence>
<organism evidence="7 8">
    <name type="scientific">Fimbriiglobus ruber</name>
    <dbReference type="NCBI Taxonomy" id="1908690"/>
    <lineage>
        <taxon>Bacteria</taxon>
        <taxon>Pseudomonadati</taxon>
        <taxon>Planctomycetota</taxon>
        <taxon>Planctomycetia</taxon>
        <taxon>Gemmatales</taxon>
        <taxon>Gemmataceae</taxon>
        <taxon>Fimbriiglobus</taxon>
    </lineage>
</organism>
<feature type="short sequence motif" description="GXSXG" evidence="4">
    <location>
        <begin position="54"/>
        <end position="58"/>
    </location>
</feature>
<dbReference type="PANTHER" id="PTHR14226:SF74">
    <property type="entry name" value="BLR4684 PROTEIN"/>
    <property type="match status" value="1"/>
</dbReference>
<gene>
    <name evidence="7" type="ORF">FRUB_01049</name>
</gene>
<dbReference type="PROSITE" id="PS51635">
    <property type="entry name" value="PNPLA"/>
    <property type="match status" value="1"/>
</dbReference>
<keyword evidence="2 4" id="KW-0442">Lipid degradation</keyword>
<keyword evidence="7" id="KW-0449">Lipoprotein</keyword>
<feature type="short sequence motif" description="GXGXXG" evidence="4">
    <location>
        <begin position="25"/>
        <end position="30"/>
    </location>
</feature>
<dbReference type="Gene3D" id="3.40.1090.10">
    <property type="entry name" value="Cytosolic phospholipase A2 catalytic domain"/>
    <property type="match status" value="1"/>
</dbReference>
<dbReference type="EMBL" id="NIDE01000001">
    <property type="protein sequence ID" value="OWK47350.1"/>
    <property type="molecule type" value="Genomic_DNA"/>
</dbReference>
<dbReference type="Proteomes" id="UP000214646">
    <property type="component" value="Unassembled WGS sequence"/>
</dbReference>
<keyword evidence="1 4" id="KW-0378">Hydrolase</keyword>
<evidence type="ECO:0000256" key="1">
    <source>
        <dbReference type="ARBA" id="ARBA00022801"/>
    </source>
</evidence>
<feature type="active site" description="Proton acceptor" evidence="4">
    <location>
        <position position="200"/>
    </location>
</feature>
<evidence type="ECO:0000256" key="2">
    <source>
        <dbReference type="ARBA" id="ARBA00022963"/>
    </source>
</evidence>
<evidence type="ECO:0000313" key="7">
    <source>
        <dbReference type="EMBL" id="OWK47350.1"/>
    </source>
</evidence>
<dbReference type="GO" id="GO:0016042">
    <property type="term" value="P:lipid catabolic process"/>
    <property type="evidence" value="ECO:0007669"/>
    <property type="project" value="UniProtKB-UniRule"/>
</dbReference>
<proteinExistence type="predicted"/>
<evidence type="ECO:0000313" key="8">
    <source>
        <dbReference type="Proteomes" id="UP000214646"/>
    </source>
</evidence>
<dbReference type="GO" id="GO:0016787">
    <property type="term" value="F:hydrolase activity"/>
    <property type="evidence" value="ECO:0007669"/>
    <property type="project" value="UniProtKB-UniRule"/>
</dbReference>
<evidence type="ECO:0000256" key="4">
    <source>
        <dbReference type="PROSITE-ProRule" id="PRU01161"/>
    </source>
</evidence>
<accession>A0A225E0U6</accession>
<dbReference type="Pfam" id="PF01734">
    <property type="entry name" value="Patatin"/>
    <property type="match status" value="1"/>
</dbReference>
<feature type="short sequence motif" description="DGA/G" evidence="4">
    <location>
        <begin position="200"/>
        <end position="202"/>
    </location>
</feature>
<evidence type="ECO:0000259" key="6">
    <source>
        <dbReference type="PROSITE" id="PS51635"/>
    </source>
</evidence>
<dbReference type="InterPro" id="IPR050301">
    <property type="entry name" value="NTE"/>
</dbReference>
<sequence length="390" mass="41944">MGERIRTSQKPAVIPPKKTCLALSGGGTFGAFQAGLLVGWTEAGTRPAFDSITGVSTGALIAGLTFLGPDYDCELRRVYTTLKTEDIYTKKRGVRSLLSDSLADNTPLAQQIDRILTPATMARLAEEHRKGRRLYVGTTDLDGRRPVIWDVGAIAANNEPGARELIAKVMLASAAIPAFFPPTEIPVEVDGRQLIERHVDGGVSQNVFLRPPQVPPEYRTRPPADFLYGSDLYIIVAGKLYADPHQVKARVVQIASSGVSTLIDAETRVELIRLYTASILAGMNYHLASIPADFQAPTDSTKFDPGEMSRMFEEGRRQALTNTAWRKNPPGTLENEILAQRSSIRLTRVANKGGAGEGEDTPVPENKSGAATGSPAPSNKGGGAAELRVP</sequence>
<dbReference type="SUPFAM" id="SSF52151">
    <property type="entry name" value="FabD/lysophospholipase-like"/>
    <property type="match status" value="1"/>
</dbReference>
<dbReference type="InterPro" id="IPR002641">
    <property type="entry name" value="PNPLA_dom"/>
</dbReference>
<dbReference type="PANTHER" id="PTHR14226">
    <property type="entry name" value="NEUROPATHY TARGET ESTERASE/SWISS CHEESE D.MELANOGASTER"/>
    <property type="match status" value="1"/>
</dbReference>
<name>A0A225E0U6_9BACT</name>
<reference evidence="8" key="1">
    <citation type="submission" date="2017-06" db="EMBL/GenBank/DDBJ databases">
        <title>Genome analysis of Fimbriiglobus ruber SP5, the first member of the order Planctomycetales with confirmed chitinolytic capability.</title>
        <authorList>
            <person name="Ravin N.V."/>
            <person name="Rakitin A.L."/>
            <person name="Ivanova A.A."/>
            <person name="Beletsky A.V."/>
            <person name="Kulichevskaya I.S."/>
            <person name="Mardanov A.V."/>
            <person name="Dedysh S.N."/>
        </authorList>
    </citation>
    <scope>NUCLEOTIDE SEQUENCE [LARGE SCALE GENOMIC DNA]</scope>
    <source>
        <strain evidence="8">SP5</strain>
    </source>
</reference>
<dbReference type="AlphaFoldDB" id="A0A225E0U6"/>
<keyword evidence="8" id="KW-1185">Reference proteome</keyword>
<evidence type="ECO:0000256" key="5">
    <source>
        <dbReference type="SAM" id="MobiDB-lite"/>
    </source>
</evidence>
<feature type="active site" description="Nucleophile" evidence="4">
    <location>
        <position position="56"/>
    </location>
</feature>
<feature type="domain" description="PNPLA" evidence="6">
    <location>
        <begin position="21"/>
        <end position="213"/>
    </location>
</feature>
<keyword evidence="3 4" id="KW-0443">Lipid metabolism</keyword>
<dbReference type="InterPro" id="IPR016035">
    <property type="entry name" value="Acyl_Trfase/lysoPLipase"/>
</dbReference>
<comment type="caution">
    <text evidence="7">The sequence shown here is derived from an EMBL/GenBank/DDBJ whole genome shotgun (WGS) entry which is preliminary data.</text>
</comment>
<protein>
    <submittedName>
        <fullName evidence="7">Putative lipoprotein</fullName>
    </submittedName>
</protein>